<dbReference type="RefSeq" id="XP_028967577.1">
    <property type="nucleotide sequence ID" value="XM_029111744.1"/>
</dbReference>
<keyword evidence="2" id="KW-1185">Reference proteome</keyword>
<dbReference type="PANTHER" id="PTHR10404">
    <property type="entry name" value="N-ACETYLATED-ALPHA-LINKED ACIDIC DIPEPTIDASE"/>
    <property type="match status" value="1"/>
</dbReference>
<gene>
    <name evidence="3" type="primary">LOC108864390</name>
</gene>
<organism evidence="2 3">
    <name type="scientific">Galendromus occidentalis</name>
    <name type="common">western predatory mite</name>
    <dbReference type="NCBI Taxonomy" id="34638"/>
    <lineage>
        <taxon>Eukaryota</taxon>
        <taxon>Metazoa</taxon>
        <taxon>Ecdysozoa</taxon>
        <taxon>Arthropoda</taxon>
        <taxon>Chelicerata</taxon>
        <taxon>Arachnida</taxon>
        <taxon>Acari</taxon>
        <taxon>Parasitiformes</taxon>
        <taxon>Mesostigmata</taxon>
        <taxon>Gamasina</taxon>
        <taxon>Phytoseioidea</taxon>
        <taxon>Phytoseiidae</taxon>
        <taxon>Typhlodrominae</taxon>
        <taxon>Galendromus</taxon>
    </lineage>
</organism>
<dbReference type="KEGG" id="goe:108864390"/>
<proteinExistence type="predicted"/>
<dbReference type="AlphaFoldDB" id="A0AAJ7WI07"/>
<dbReference type="Gene3D" id="3.50.30.30">
    <property type="match status" value="1"/>
</dbReference>
<evidence type="ECO:0000313" key="3">
    <source>
        <dbReference type="RefSeq" id="XP_028967577.1"/>
    </source>
</evidence>
<dbReference type="GeneID" id="108864390"/>
<accession>A0AAJ7WI07</accession>
<dbReference type="SUPFAM" id="SSF52025">
    <property type="entry name" value="PA domain"/>
    <property type="match status" value="1"/>
</dbReference>
<feature type="region of interest" description="Disordered" evidence="1">
    <location>
        <begin position="278"/>
        <end position="300"/>
    </location>
</feature>
<sequence length="378" mass="42184">MGSIDYVKHAACYTKWHTSDAENIDMELTSPPSMAHVSHHPRMYPREHWLAGTKGRLIKVLSLACVFCIGLVLGSSARRPIQRNVTLHQSHCDLLPREPYQMSDKILKKLIDSVSRENIESWLWQTTRDFHVGGSDKGAKLAQKIKATWTSHEMKNVRVEIFRPLLSYPDMERANDVRLTKGSRVIYQLKASHLESQLETHPYMAYSSPGKVRGKPVYVNFGQSEDFDVLKSRGVTLNGTIAIMRYGKGQTLAKIKRAEENGIQGVLIYADPFDTESLDTEVPSGPAVPSDAVERGNIKSFPGDPVTPFLPATDDIYRMPRSDVQLPGIPVQPISAEDAQHLLRGIGGPSAPIRWQGRLNLSYNIGPGYKDAAEMQVL</sequence>
<name>A0AAJ7WI07_9ACAR</name>
<dbReference type="PANTHER" id="PTHR10404:SF46">
    <property type="entry name" value="VACUOLAR PROTEIN SORTING-ASSOCIATED PROTEIN 70"/>
    <property type="match status" value="1"/>
</dbReference>
<dbReference type="FunFam" id="3.50.30.30:FF:000045">
    <property type="entry name" value="Predicted protein"/>
    <property type="match status" value="1"/>
</dbReference>
<dbReference type="InterPro" id="IPR046450">
    <property type="entry name" value="PA_dom_sf"/>
</dbReference>
<evidence type="ECO:0000313" key="2">
    <source>
        <dbReference type="Proteomes" id="UP000694867"/>
    </source>
</evidence>
<reference evidence="3" key="1">
    <citation type="submission" date="2025-08" db="UniProtKB">
        <authorList>
            <consortium name="RefSeq"/>
        </authorList>
    </citation>
    <scope>IDENTIFICATION</scope>
</reference>
<dbReference type="Proteomes" id="UP000694867">
    <property type="component" value="Unplaced"/>
</dbReference>
<evidence type="ECO:0000256" key="1">
    <source>
        <dbReference type="SAM" id="MobiDB-lite"/>
    </source>
</evidence>
<protein>
    <submittedName>
        <fullName evidence="3">N-acetylated-alpha-linked acidic dipeptidase 2-like</fullName>
    </submittedName>
</protein>
<dbReference type="GO" id="GO:0004180">
    <property type="term" value="F:carboxypeptidase activity"/>
    <property type="evidence" value="ECO:0007669"/>
    <property type="project" value="TreeGrafter"/>
</dbReference>
<dbReference type="InterPro" id="IPR039373">
    <property type="entry name" value="Peptidase_M28B"/>
</dbReference>